<organism evidence="7">
    <name type="scientific">marine metagenome</name>
    <dbReference type="NCBI Taxonomy" id="408172"/>
    <lineage>
        <taxon>unclassified sequences</taxon>
        <taxon>metagenomes</taxon>
        <taxon>ecological metagenomes</taxon>
    </lineage>
</organism>
<feature type="domain" description="Yip1" evidence="6">
    <location>
        <begin position="23"/>
        <end position="236"/>
    </location>
</feature>
<dbReference type="AlphaFoldDB" id="A0A381PEE2"/>
<keyword evidence="3 5" id="KW-1133">Transmembrane helix</keyword>
<keyword evidence="2 5" id="KW-0812">Transmembrane</keyword>
<evidence type="ECO:0000313" key="7">
    <source>
        <dbReference type="EMBL" id="SUZ64597.1"/>
    </source>
</evidence>
<evidence type="ECO:0000256" key="1">
    <source>
        <dbReference type="ARBA" id="ARBA00004141"/>
    </source>
</evidence>
<name>A0A381PEE2_9ZZZZ</name>
<dbReference type="GO" id="GO:0016020">
    <property type="term" value="C:membrane"/>
    <property type="evidence" value="ECO:0007669"/>
    <property type="project" value="UniProtKB-SubCell"/>
</dbReference>
<feature type="transmembrane region" description="Helical" evidence="5">
    <location>
        <begin position="189"/>
        <end position="211"/>
    </location>
</feature>
<evidence type="ECO:0000256" key="4">
    <source>
        <dbReference type="ARBA" id="ARBA00023136"/>
    </source>
</evidence>
<gene>
    <name evidence="7" type="ORF">METZ01_LOCUS17451</name>
</gene>
<evidence type="ECO:0000256" key="3">
    <source>
        <dbReference type="ARBA" id="ARBA00022989"/>
    </source>
</evidence>
<dbReference type="InterPro" id="IPR006977">
    <property type="entry name" value="Yip1_dom"/>
</dbReference>
<feature type="transmembrane region" description="Helical" evidence="5">
    <location>
        <begin position="97"/>
        <end position="116"/>
    </location>
</feature>
<sequence length="243" mass="26615">MAHIDTSQSIKTGPAGLVTTAINILTSPSEAFTELGQRPAKLFPLIIIMLPLLAVMFWYFTVIDFDWYIDDTLAVTNLGDSQLEQAREAMESMSQTTFRMIGVFGGAAGMLLLWVLQASYLSLVSQLNGDRFRFTHWFSLAVWTALPYLLTVIGMAVTISLNPNGQLSSFDLDPLTLTNLGIASSNSTVALALNAISLTQIWSVVLTVLAFKQWLVSGWVRALSIVLAPYLLIIGVSAYFLLT</sequence>
<accession>A0A381PEE2</accession>
<evidence type="ECO:0000256" key="2">
    <source>
        <dbReference type="ARBA" id="ARBA00022692"/>
    </source>
</evidence>
<dbReference type="Pfam" id="PF04893">
    <property type="entry name" value="Yip1"/>
    <property type="match status" value="1"/>
</dbReference>
<evidence type="ECO:0000256" key="5">
    <source>
        <dbReference type="SAM" id="Phobius"/>
    </source>
</evidence>
<proteinExistence type="predicted"/>
<keyword evidence="4 5" id="KW-0472">Membrane</keyword>
<feature type="transmembrane region" description="Helical" evidence="5">
    <location>
        <begin position="223"/>
        <end position="242"/>
    </location>
</feature>
<feature type="transmembrane region" description="Helical" evidence="5">
    <location>
        <begin position="137"/>
        <end position="161"/>
    </location>
</feature>
<reference evidence="7" key="1">
    <citation type="submission" date="2018-05" db="EMBL/GenBank/DDBJ databases">
        <authorList>
            <person name="Lanie J.A."/>
            <person name="Ng W.-L."/>
            <person name="Kazmierczak K.M."/>
            <person name="Andrzejewski T.M."/>
            <person name="Davidsen T.M."/>
            <person name="Wayne K.J."/>
            <person name="Tettelin H."/>
            <person name="Glass J.I."/>
            <person name="Rusch D."/>
            <person name="Podicherti R."/>
            <person name="Tsui H.-C.T."/>
            <person name="Winkler M.E."/>
        </authorList>
    </citation>
    <scope>NUCLEOTIDE SEQUENCE</scope>
</reference>
<feature type="transmembrane region" description="Helical" evidence="5">
    <location>
        <begin position="42"/>
        <end position="60"/>
    </location>
</feature>
<comment type="subcellular location">
    <subcellularLocation>
        <location evidence="1">Membrane</location>
        <topology evidence="1">Multi-pass membrane protein</topology>
    </subcellularLocation>
</comment>
<evidence type="ECO:0000259" key="6">
    <source>
        <dbReference type="Pfam" id="PF04893"/>
    </source>
</evidence>
<protein>
    <recommendedName>
        <fullName evidence="6">Yip1 domain-containing protein</fullName>
    </recommendedName>
</protein>
<dbReference type="EMBL" id="UINC01000939">
    <property type="protein sequence ID" value="SUZ64597.1"/>
    <property type="molecule type" value="Genomic_DNA"/>
</dbReference>